<dbReference type="AlphaFoldDB" id="A0A2H0LWC6"/>
<dbReference type="GO" id="GO:0016301">
    <property type="term" value="F:kinase activity"/>
    <property type="evidence" value="ECO:0007669"/>
    <property type="project" value="UniProtKB-KW"/>
</dbReference>
<organism evidence="14 15">
    <name type="scientific">Candidatus Ghiorseimicrobium undicola</name>
    <dbReference type="NCBI Taxonomy" id="1974746"/>
    <lineage>
        <taxon>Bacteria</taxon>
        <taxon>Pseudomonadati</taxon>
        <taxon>Candidatus Omnitrophota</taxon>
        <taxon>Candidatus Ghiorseimicrobium</taxon>
    </lineage>
</organism>
<feature type="binding site" evidence="12">
    <location>
        <begin position="167"/>
        <end position="174"/>
    </location>
    <ligand>
        <name>ATP</name>
        <dbReference type="ChEBI" id="CHEBI:30616"/>
    </ligand>
</feature>
<comment type="function">
    <text evidence="12">Catalyzes the condensation of pantoate with beta-alanine in an ATP-dependent reaction via a pantoyl-adenylate intermediate.</text>
</comment>
<dbReference type="NCBIfam" id="TIGR00018">
    <property type="entry name" value="panC"/>
    <property type="match status" value="1"/>
</dbReference>
<keyword evidence="12" id="KW-0963">Cytoplasm</keyword>
<dbReference type="GO" id="GO:0004592">
    <property type="term" value="F:pantoate-beta-alanine ligase activity"/>
    <property type="evidence" value="ECO:0007669"/>
    <property type="project" value="UniProtKB-UniRule"/>
</dbReference>
<evidence type="ECO:0000256" key="1">
    <source>
        <dbReference type="ARBA" id="ARBA00004990"/>
    </source>
</evidence>
<accession>A0A2H0LWC6</accession>
<feature type="binding site" evidence="12">
    <location>
        <position position="198"/>
    </location>
    <ligand>
        <name>(R)-pantoate</name>
        <dbReference type="ChEBI" id="CHEBI:15980"/>
    </ligand>
</feature>
<name>A0A2H0LWC6_9BACT</name>
<comment type="catalytic activity">
    <reaction evidence="11 12">
        <text>(R)-pantoate + beta-alanine + ATP = (R)-pantothenate + AMP + diphosphate + H(+)</text>
        <dbReference type="Rhea" id="RHEA:10912"/>
        <dbReference type="ChEBI" id="CHEBI:15378"/>
        <dbReference type="ChEBI" id="CHEBI:15980"/>
        <dbReference type="ChEBI" id="CHEBI:29032"/>
        <dbReference type="ChEBI" id="CHEBI:30616"/>
        <dbReference type="ChEBI" id="CHEBI:33019"/>
        <dbReference type="ChEBI" id="CHEBI:57966"/>
        <dbReference type="ChEBI" id="CHEBI:456215"/>
        <dbReference type="EC" id="6.3.2.1"/>
    </reaction>
</comment>
<evidence type="ECO:0000256" key="7">
    <source>
        <dbReference type="ARBA" id="ARBA00022741"/>
    </source>
</evidence>
<dbReference type="PROSITE" id="PS00794">
    <property type="entry name" value="HPPK"/>
    <property type="match status" value="1"/>
</dbReference>
<dbReference type="GO" id="GO:0005524">
    <property type="term" value="F:ATP binding"/>
    <property type="evidence" value="ECO:0007669"/>
    <property type="project" value="UniProtKB-KW"/>
</dbReference>
<comment type="pathway">
    <text evidence="2">Cofactor biosynthesis; tetrahydrofolate biosynthesis; 2-amino-4-hydroxy-6-hydroxymethyl-7,8-dihydropteridine diphosphate from 7,8-dihydroneopterin triphosphate: step 4/4.</text>
</comment>
<dbReference type="Gene3D" id="3.30.70.560">
    <property type="entry name" value="7,8-Dihydro-6-hydroxymethylpterin-pyrophosphokinase HPPK"/>
    <property type="match status" value="1"/>
</dbReference>
<protein>
    <recommendedName>
        <fullName evidence="12">Pantothenate synthetase</fullName>
        <shortName evidence="12">PS</shortName>
        <ecNumber evidence="12">6.3.2.1</ecNumber>
    </recommendedName>
    <alternativeName>
        <fullName evidence="12">Pantoate--beta-alanine ligase</fullName>
    </alternativeName>
    <alternativeName>
        <fullName evidence="12">Pantoate-activating enzyme</fullName>
    </alternativeName>
</protein>
<feature type="binding site" evidence="12">
    <location>
        <begin position="321"/>
        <end position="324"/>
    </location>
    <ligand>
        <name>ATP</name>
        <dbReference type="ChEBI" id="CHEBI:30616"/>
    </ligand>
</feature>
<dbReference type="SUPFAM" id="SSF55083">
    <property type="entry name" value="6-hydroxymethyl-7,8-dihydropterin pyrophosphokinase, HPPK"/>
    <property type="match status" value="1"/>
</dbReference>
<keyword evidence="9 12" id="KW-0067">ATP-binding</keyword>
<dbReference type="EMBL" id="PCWA01000092">
    <property type="protein sequence ID" value="PIQ88666.1"/>
    <property type="molecule type" value="Genomic_DNA"/>
</dbReference>
<keyword evidence="10" id="KW-0289">Folate biosynthesis</keyword>
<dbReference type="UniPathway" id="UPA00028">
    <property type="reaction ID" value="UER00005"/>
</dbReference>
<feature type="domain" description="7,8-dihydro-6-hydroxymethylpterin-pyrophosphokinase" evidence="13">
    <location>
        <begin position="88"/>
        <end position="99"/>
    </location>
</feature>
<dbReference type="InterPro" id="IPR014729">
    <property type="entry name" value="Rossmann-like_a/b/a_fold"/>
</dbReference>
<evidence type="ECO:0000256" key="5">
    <source>
        <dbReference type="ARBA" id="ARBA00022655"/>
    </source>
</evidence>
<feature type="binding site" evidence="12">
    <location>
        <position position="290"/>
    </location>
    <ligand>
        <name>(R)-pantoate</name>
        <dbReference type="ChEBI" id="CHEBI:15980"/>
    </ligand>
</feature>
<dbReference type="Proteomes" id="UP000229641">
    <property type="component" value="Unassembled WGS sequence"/>
</dbReference>
<dbReference type="Gene3D" id="3.30.1300.10">
    <property type="entry name" value="Pantoate-beta-alanine ligase, C-terminal domain"/>
    <property type="match status" value="1"/>
</dbReference>
<keyword evidence="6" id="KW-0808">Transferase</keyword>
<evidence type="ECO:0000259" key="13">
    <source>
        <dbReference type="PROSITE" id="PS00794"/>
    </source>
</evidence>
<evidence type="ECO:0000256" key="10">
    <source>
        <dbReference type="ARBA" id="ARBA00022909"/>
    </source>
</evidence>
<evidence type="ECO:0000313" key="14">
    <source>
        <dbReference type="EMBL" id="PIQ88666.1"/>
    </source>
</evidence>
<keyword evidence="5 12" id="KW-0566">Pantothenate biosynthesis</keyword>
<dbReference type="HAMAP" id="MF_00158">
    <property type="entry name" value="PanC"/>
    <property type="match status" value="1"/>
</dbReference>
<dbReference type="Pfam" id="PF01288">
    <property type="entry name" value="HPPK"/>
    <property type="match status" value="1"/>
</dbReference>
<dbReference type="NCBIfam" id="TIGR01498">
    <property type="entry name" value="folK"/>
    <property type="match status" value="1"/>
</dbReference>
<evidence type="ECO:0000256" key="6">
    <source>
        <dbReference type="ARBA" id="ARBA00022679"/>
    </source>
</evidence>
<dbReference type="GO" id="GO:0005829">
    <property type="term" value="C:cytosol"/>
    <property type="evidence" value="ECO:0007669"/>
    <property type="project" value="TreeGrafter"/>
</dbReference>
<proteinExistence type="inferred from homology"/>
<dbReference type="PANTHER" id="PTHR21299">
    <property type="entry name" value="CYTIDYLATE KINASE/PANTOATE-BETA-ALANINE LIGASE"/>
    <property type="match status" value="1"/>
</dbReference>
<comment type="similarity">
    <text evidence="3 12">Belongs to the pantothenate synthetase family.</text>
</comment>
<dbReference type="GO" id="GO:0003848">
    <property type="term" value="F:2-amino-4-hydroxy-6-hydroxymethyldihydropteridine diphosphokinase activity"/>
    <property type="evidence" value="ECO:0007669"/>
    <property type="project" value="InterPro"/>
</dbReference>
<dbReference type="SUPFAM" id="SSF52374">
    <property type="entry name" value="Nucleotidylyl transferase"/>
    <property type="match status" value="1"/>
</dbReference>
<evidence type="ECO:0000256" key="12">
    <source>
        <dbReference type="HAMAP-Rule" id="MF_00158"/>
    </source>
</evidence>
<evidence type="ECO:0000313" key="15">
    <source>
        <dbReference type="Proteomes" id="UP000229641"/>
    </source>
</evidence>
<feature type="binding site" evidence="12">
    <location>
        <position position="198"/>
    </location>
    <ligand>
        <name>beta-alanine</name>
        <dbReference type="ChEBI" id="CHEBI:57966"/>
    </ligand>
</feature>
<feature type="binding site" evidence="12">
    <location>
        <position position="313"/>
    </location>
    <ligand>
        <name>ATP</name>
        <dbReference type="ChEBI" id="CHEBI:30616"/>
    </ligand>
</feature>
<dbReference type="PANTHER" id="PTHR21299:SF1">
    <property type="entry name" value="PANTOATE--BETA-ALANINE LIGASE"/>
    <property type="match status" value="1"/>
</dbReference>
<dbReference type="InterPro" id="IPR004821">
    <property type="entry name" value="Cyt_trans-like"/>
</dbReference>
<dbReference type="InterPro" id="IPR003721">
    <property type="entry name" value="Pantoate_ligase"/>
</dbReference>
<feature type="active site" description="Proton donor" evidence="12">
    <location>
        <position position="174"/>
    </location>
</feature>
<dbReference type="EC" id="6.3.2.1" evidence="12"/>
<dbReference type="GO" id="GO:0015940">
    <property type="term" value="P:pantothenate biosynthetic process"/>
    <property type="evidence" value="ECO:0007669"/>
    <property type="project" value="UniProtKB-UniRule"/>
</dbReference>
<comment type="miscellaneous">
    <text evidence="12">The reaction proceeds by a bi uni uni bi ping pong mechanism.</text>
</comment>
<dbReference type="GO" id="GO:0046654">
    <property type="term" value="P:tetrahydrofolate biosynthetic process"/>
    <property type="evidence" value="ECO:0007669"/>
    <property type="project" value="UniProtKB-UniPathway"/>
</dbReference>
<keyword evidence="7 12" id="KW-0547">Nucleotide-binding</keyword>
<dbReference type="NCBIfam" id="TIGR00125">
    <property type="entry name" value="cyt_tran_rel"/>
    <property type="match status" value="1"/>
</dbReference>
<comment type="subunit">
    <text evidence="12">Homodimer.</text>
</comment>
<dbReference type="FunFam" id="3.30.1300.10:FF:000001">
    <property type="entry name" value="Pantothenate synthetase"/>
    <property type="match status" value="1"/>
</dbReference>
<comment type="caution">
    <text evidence="14">The sequence shown here is derived from an EMBL/GenBank/DDBJ whole genome shotgun (WGS) entry which is preliminary data.</text>
</comment>
<dbReference type="Gene3D" id="3.40.50.620">
    <property type="entry name" value="HUPs"/>
    <property type="match status" value="1"/>
</dbReference>
<dbReference type="Pfam" id="PF02569">
    <property type="entry name" value="Pantoate_ligase"/>
    <property type="match status" value="1"/>
</dbReference>
<reference evidence="14 15" key="1">
    <citation type="submission" date="2017-09" db="EMBL/GenBank/DDBJ databases">
        <title>Depth-based differentiation of microbial function through sediment-hosted aquifers and enrichment of novel symbionts in the deep terrestrial subsurface.</title>
        <authorList>
            <person name="Probst A.J."/>
            <person name="Ladd B."/>
            <person name="Jarett J.K."/>
            <person name="Geller-Mcgrath D.E."/>
            <person name="Sieber C.M."/>
            <person name="Emerson J.B."/>
            <person name="Anantharaman K."/>
            <person name="Thomas B.C."/>
            <person name="Malmstrom R."/>
            <person name="Stieglmeier M."/>
            <person name="Klingl A."/>
            <person name="Woyke T."/>
            <person name="Ryan C.M."/>
            <person name="Banfield J.F."/>
        </authorList>
    </citation>
    <scope>NUCLEOTIDE SEQUENCE [LARGE SCALE GENOMIC DNA]</scope>
    <source>
        <strain evidence="14">CG11_big_fil_rev_8_21_14_0_20_42_13</strain>
    </source>
</reference>
<gene>
    <name evidence="12" type="primary">panC</name>
    <name evidence="14" type="ORF">COV72_06980</name>
</gene>
<evidence type="ECO:0000256" key="9">
    <source>
        <dbReference type="ARBA" id="ARBA00022840"/>
    </source>
</evidence>
<dbReference type="GO" id="GO:0046656">
    <property type="term" value="P:folic acid biosynthetic process"/>
    <property type="evidence" value="ECO:0007669"/>
    <property type="project" value="UniProtKB-KW"/>
</dbReference>
<sequence>MVTCFLGLGSNLGNRRKNINEALFRLGKTKGIKIEKISDFYLTAPYGFKRQRDFLNAAARISTDFTPHKLLRKLKNIEISLGRRKTFRNGPRLIDLDILLFNGEKISRKDLIIPHPEMYKRDFVLKPLRDVAPEMFNVKIVKSIGEMRVFVKQARSEGKTIGFVPTMGYLHEGHLSLVRQAKKETDKVVVSIFVNPAQFGPKEDFSRYPRNFKKDKNMLSAIGTDVIFYPGIKQMYSKEYLTYVNVDKISSGLCGLSRPGHFRGVATIVAKLFNIISPDIAYFGQKDFQQARIIEKMAQDLNMPVKVRLMPTVRHEDGLAMSSRNSYLNNKERKQARVLYYSLMDAKALIEKGERNSSRIKQAIINKIKKVKPARIDYVDIVDSRSLVKVGRISGEVLIALAVWFGKTRLIDNILVTSN</sequence>
<dbReference type="UniPathway" id="UPA00077">
    <property type="reaction ID" value="UER00155"/>
</dbReference>
<feature type="binding site" evidence="12">
    <location>
        <begin position="284"/>
        <end position="287"/>
    </location>
    <ligand>
        <name>ATP</name>
        <dbReference type="ChEBI" id="CHEBI:30616"/>
    </ligand>
</feature>
<keyword evidence="4 12" id="KW-0436">Ligase</keyword>
<keyword evidence="8" id="KW-0418">Kinase</keyword>
<dbReference type="CDD" id="cd00560">
    <property type="entry name" value="PanC"/>
    <property type="match status" value="1"/>
</dbReference>
<dbReference type="InterPro" id="IPR035907">
    <property type="entry name" value="Hppk_sf"/>
</dbReference>
<comment type="pathway">
    <text evidence="1 12">Cofactor biosynthesis; (R)-pantothenate biosynthesis; (R)-pantothenate from (R)-pantoate and beta-alanine: step 1/1.</text>
</comment>
<evidence type="ECO:0000256" key="11">
    <source>
        <dbReference type="ARBA" id="ARBA00048258"/>
    </source>
</evidence>
<dbReference type="InterPro" id="IPR042176">
    <property type="entry name" value="Pantoate_ligase_C"/>
</dbReference>
<evidence type="ECO:0000256" key="8">
    <source>
        <dbReference type="ARBA" id="ARBA00022777"/>
    </source>
</evidence>
<comment type="subcellular location">
    <subcellularLocation>
        <location evidence="12">Cytoplasm</location>
    </subcellularLocation>
</comment>
<dbReference type="InterPro" id="IPR000550">
    <property type="entry name" value="Hppk"/>
</dbReference>
<dbReference type="FunFam" id="3.40.50.620:FF:000013">
    <property type="entry name" value="Pantothenate synthetase"/>
    <property type="match status" value="1"/>
</dbReference>
<evidence type="ECO:0000256" key="2">
    <source>
        <dbReference type="ARBA" id="ARBA00005051"/>
    </source>
</evidence>
<evidence type="ECO:0000256" key="3">
    <source>
        <dbReference type="ARBA" id="ARBA00009256"/>
    </source>
</evidence>
<evidence type="ECO:0000256" key="4">
    <source>
        <dbReference type="ARBA" id="ARBA00022598"/>
    </source>
</evidence>
<dbReference type="CDD" id="cd00483">
    <property type="entry name" value="HPPK"/>
    <property type="match status" value="1"/>
</dbReference>